<dbReference type="Pfam" id="PF13302">
    <property type="entry name" value="Acetyltransf_3"/>
    <property type="match status" value="1"/>
</dbReference>
<sequence>MMTIPDIQLETPRLILRPPRLEDFDAWAEFMADAEHVRYVGGAQSRPLAWRAMMSVIGSWAVQGFAFFSVIEKSSGRWIGRLGPWCPEGWPGTEVGWGIVASENGKGYASEGSAAAMEWAFEHLGWREIIHTIDVENLGSKAVAAKLGSRYLRQGRFLPEPHNEKEVEVWGQTVEQWRARRKVGASV</sequence>
<dbReference type="GO" id="GO:0016747">
    <property type="term" value="F:acyltransferase activity, transferring groups other than amino-acyl groups"/>
    <property type="evidence" value="ECO:0007669"/>
    <property type="project" value="InterPro"/>
</dbReference>
<accession>A0A108U6E3</accession>
<reference evidence="2 3" key="1">
    <citation type="journal article" date="2014" name="Genome Announc.">
        <title>Draft Genome Sequence of Lysobacter capsici AZ78, a Bacterium Antagonistic to Plant-Pathogenic Oomycetes.</title>
        <authorList>
            <person name="Puopolo G."/>
            <person name="Sonego P."/>
            <person name="Engelen K."/>
            <person name="Pertot I."/>
        </authorList>
    </citation>
    <scope>NUCLEOTIDE SEQUENCE [LARGE SCALE GENOMIC DNA]</scope>
    <source>
        <strain evidence="2 3">AZ78</strain>
    </source>
</reference>
<evidence type="ECO:0000259" key="1">
    <source>
        <dbReference type="Pfam" id="PF13302"/>
    </source>
</evidence>
<keyword evidence="3" id="KW-1185">Reference proteome</keyword>
<dbReference type="InterPro" id="IPR016181">
    <property type="entry name" value="Acyl_CoA_acyltransferase"/>
</dbReference>
<dbReference type="AlphaFoldDB" id="A0A108U6E3"/>
<feature type="domain" description="N-acetyltransferase" evidence="1">
    <location>
        <begin position="13"/>
        <end position="149"/>
    </location>
</feature>
<dbReference type="Proteomes" id="UP000023435">
    <property type="component" value="Unassembled WGS sequence"/>
</dbReference>
<dbReference type="Gene3D" id="3.40.630.30">
    <property type="match status" value="1"/>
</dbReference>
<dbReference type="PANTHER" id="PTHR43792">
    <property type="entry name" value="GNAT FAMILY, PUTATIVE (AFU_ORTHOLOGUE AFUA_3G00765)-RELATED-RELATED"/>
    <property type="match status" value="1"/>
</dbReference>
<organism evidence="2 3">
    <name type="scientific">Lysobacter capsici AZ78</name>
    <dbReference type="NCBI Taxonomy" id="1444315"/>
    <lineage>
        <taxon>Bacteria</taxon>
        <taxon>Pseudomonadati</taxon>
        <taxon>Pseudomonadota</taxon>
        <taxon>Gammaproteobacteria</taxon>
        <taxon>Lysobacterales</taxon>
        <taxon>Lysobacteraceae</taxon>
        <taxon>Lysobacter</taxon>
    </lineage>
</organism>
<proteinExistence type="predicted"/>
<dbReference type="PANTHER" id="PTHR43792:SF1">
    <property type="entry name" value="N-ACETYLTRANSFERASE DOMAIN-CONTAINING PROTEIN"/>
    <property type="match status" value="1"/>
</dbReference>
<dbReference type="SUPFAM" id="SSF55729">
    <property type="entry name" value="Acyl-CoA N-acyltransferases (Nat)"/>
    <property type="match status" value="1"/>
</dbReference>
<evidence type="ECO:0000313" key="3">
    <source>
        <dbReference type="Proteomes" id="UP000023435"/>
    </source>
</evidence>
<gene>
    <name evidence="2" type="ORF">AZ78_0949</name>
</gene>
<dbReference type="InterPro" id="IPR000182">
    <property type="entry name" value="GNAT_dom"/>
</dbReference>
<dbReference type="EMBL" id="JAJA02000001">
    <property type="protein sequence ID" value="KWS03403.1"/>
    <property type="molecule type" value="Genomic_DNA"/>
</dbReference>
<dbReference type="InterPro" id="IPR051531">
    <property type="entry name" value="N-acetyltransferase"/>
</dbReference>
<name>A0A108U6E3_9GAMM</name>
<comment type="caution">
    <text evidence="2">The sequence shown here is derived from an EMBL/GenBank/DDBJ whole genome shotgun (WGS) entry which is preliminary data.</text>
</comment>
<evidence type="ECO:0000313" key="2">
    <source>
        <dbReference type="EMBL" id="KWS03403.1"/>
    </source>
</evidence>
<protein>
    <submittedName>
        <fullName evidence="2">Acetyltransferase, GNAT family</fullName>
    </submittedName>
</protein>